<proteinExistence type="predicted"/>
<dbReference type="AlphaFoldDB" id="A0A2X2SJZ8"/>
<organism evidence="1 2">
    <name type="scientific">Capnocytophaga ochracea</name>
    <dbReference type="NCBI Taxonomy" id="1018"/>
    <lineage>
        <taxon>Bacteria</taxon>
        <taxon>Pseudomonadati</taxon>
        <taxon>Bacteroidota</taxon>
        <taxon>Flavobacteriia</taxon>
        <taxon>Flavobacteriales</taxon>
        <taxon>Flavobacteriaceae</taxon>
        <taxon>Capnocytophaga</taxon>
    </lineage>
</organism>
<protein>
    <submittedName>
        <fullName evidence="1">Uncharacterized protein</fullName>
    </submittedName>
</protein>
<sequence>MSKMPKKLNNARGVTYWGFRKISKDIRIISENTEIKGNYEKSVLSL</sequence>
<evidence type="ECO:0000313" key="2">
    <source>
        <dbReference type="Proteomes" id="UP000250169"/>
    </source>
</evidence>
<gene>
    <name evidence="1" type="ORF">NCTC11545_00797</name>
</gene>
<accession>A0A2X2SJZ8</accession>
<dbReference type="Proteomes" id="UP000250169">
    <property type="component" value="Unassembled WGS sequence"/>
</dbReference>
<reference evidence="1 2" key="1">
    <citation type="submission" date="2018-06" db="EMBL/GenBank/DDBJ databases">
        <authorList>
            <consortium name="Pathogen Informatics"/>
            <person name="Doyle S."/>
        </authorList>
    </citation>
    <scope>NUCLEOTIDE SEQUENCE [LARGE SCALE GENOMIC DNA]</scope>
    <source>
        <strain evidence="1 2">NCTC11545</strain>
    </source>
</reference>
<evidence type="ECO:0000313" key="1">
    <source>
        <dbReference type="EMBL" id="SQA93426.1"/>
    </source>
</evidence>
<dbReference type="EMBL" id="UAVS01000001">
    <property type="protein sequence ID" value="SQA93426.1"/>
    <property type="molecule type" value="Genomic_DNA"/>
</dbReference>
<name>A0A2X2SJZ8_CAPOC</name>